<evidence type="ECO:0000313" key="3">
    <source>
        <dbReference type="EMBL" id="GIG98122.1"/>
    </source>
</evidence>
<gene>
    <name evidence="3" type="ORF">Pma05_46950</name>
</gene>
<feature type="compositionally biased region" description="Low complexity" evidence="1">
    <location>
        <begin position="327"/>
        <end position="340"/>
    </location>
</feature>
<feature type="transmembrane region" description="Helical" evidence="2">
    <location>
        <begin position="54"/>
        <end position="80"/>
    </location>
</feature>
<feature type="transmembrane region" description="Helical" evidence="2">
    <location>
        <begin position="280"/>
        <end position="304"/>
    </location>
</feature>
<feature type="compositionally biased region" description="Basic residues" evidence="1">
    <location>
        <begin position="465"/>
        <end position="474"/>
    </location>
</feature>
<keyword evidence="4" id="KW-1185">Reference proteome</keyword>
<feature type="transmembrane region" description="Helical" evidence="2">
    <location>
        <begin position="248"/>
        <end position="268"/>
    </location>
</feature>
<reference evidence="3 4" key="1">
    <citation type="submission" date="2021-01" db="EMBL/GenBank/DDBJ databases">
        <title>Whole genome shotgun sequence of Plantactinospora mayteni NBRC 109088.</title>
        <authorList>
            <person name="Komaki H."/>
            <person name="Tamura T."/>
        </authorList>
    </citation>
    <scope>NUCLEOTIDE SEQUENCE [LARGE SCALE GENOMIC DNA]</scope>
    <source>
        <strain evidence="3 4">NBRC 109088</strain>
    </source>
</reference>
<protein>
    <submittedName>
        <fullName evidence="3">Uncharacterized protein</fullName>
    </submittedName>
</protein>
<evidence type="ECO:0000256" key="1">
    <source>
        <dbReference type="SAM" id="MobiDB-lite"/>
    </source>
</evidence>
<keyword evidence="2" id="KW-0812">Transmembrane</keyword>
<feature type="transmembrane region" description="Helical" evidence="2">
    <location>
        <begin position="165"/>
        <end position="185"/>
    </location>
</feature>
<feature type="transmembrane region" description="Helical" evidence="2">
    <location>
        <begin position="12"/>
        <end position="34"/>
    </location>
</feature>
<feature type="region of interest" description="Disordered" evidence="1">
    <location>
        <begin position="311"/>
        <end position="474"/>
    </location>
</feature>
<feature type="transmembrane region" description="Helical" evidence="2">
    <location>
        <begin position="216"/>
        <end position="236"/>
    </location>
</feature>
<organism evidence="3 4">
    <name type="scientific">Plantactinospora mayteni</name>
    <dbReference type="NCBI Taxonomy" id="566021"/>
    <lineage>
        <taxon>Bacteria</taxon>
        <taxon>Bacillati</taxon>
        <taxon>Actinomycetota</taxon>
        <taxon>Actinomycetes</taxon>
        <taxon>Micromonosporales</taxon>
        <taxon>Micromonosporaceae</taxon>
        <taxon>Plantactinospora</taxon>
    </lineage>
</organism>
<comment type="caution">
    <text evidence="3">The sequence shown here is derived from an EMBL/GenBank/DDBJ whole genome shotgun (WGS) entry which is preliminary data.</text>
</comment>
<keyword evidence="2" id="KW-0472">Membrane</keyword>
<keyword evidence="2" id="KW-1133">Transmembrane helix</keyword>
<feature type="transmembrane region" description="Helical" evidence="2">
    <location>
        <begin position="136"/>
        <end position="158"/>
    </location>
</feature>
<sequence>MDATLPRMAARGWGGSVATAVGVAAGAGAAQLGFGYGLGIIAWLPSAGGTSEAAWVASLTWAAWIAATSTVAGAVCAHRLGGGGRRSAGRAGDPPPTLATFLWRAALAVSSAIGALVTVVLVAVPARAAVRADTSAPQTVAAGYAILGILLGLVAALWAISSPAVASNVLGTVCWLWALAVIAVVDGVLSGRGLSAAQLGVWQLTSDGERFWFREYFYWPGAALSLGSALLIGALAARSAARRPAARVGAAISGISGPLLVAIAYFLAAPRLVGIRPEQVSAHLMAPYAVVAGLAGSALVAALAQRSETMARRAESVDSPAVPLPPGTGTDAPPAAGGSPATPPPGTGTRSGKADRKARPIDAPVPSTDPGQETDRSGDPGSGPSGGAGRSARLPGQPGRKARRGADQADTSGVPSTAAAPAQRQDSGSDGVPAPVGAKPEGATDGATGPEESAEPVAGGGLKGRLGRLGRRSR</sequence>
<name>A0ABQ4ETY2_9ACTN</name>
<feature type="transmembrane region" description="Helical" evidence="2">
    <location>
        <begin position="101"/>
        <end position="124"/>
    </location>
</feature>
<evidence type="ECO:0000256" key="2">
    <source>
        <dbReference type="SAM" id="Phobius"/>
    </source>
</evidence>
<dbReference type="Proteomes" id="UP000621500">
    <property type="component" value="Unassembled WGS sequence"/>
</dbReference>
<proteinExistence type="predicted"/>
<feature type="compositionally biased region" description="Gly residues" evidence="1">
    <location>
        <begin position="380"/>
        <end position="389"/>
    </location>
</feature>
<dbReference type="EMBL" id="BONX01000032">
    <property type="protein sequence ID" value="GIG98122.1"/>
    <property type="molecule type" value="Genomic_DNA"/>
</dbReference>
<accession>A0ABQ4ETY2</accession>
<evidence type="ECO:0000313" key="4">
    <source>
        <dbReference type="Proteomes" id="UP000621500"/>
    </source>
</evidence>